<feature type="transmembrane region" description="Helical" evidence="1">
    <location>
        <begin position="229"/>
        <end position="247"/>
    </location>
</feature>
<keyword evidence="1" id="KW-0472">Membrane</keyword>
<evidence type="ECO:0008006" key="4">
    <source>
        <dbReference type="Google" id="ProtNLM"/>
    </source>
</evidence>
<dbReference type="Proteomes" id="UP001165079">
    <property type="component" value="Unassembled WGS sequence"/>
</dbReference>
<accession>A0A9W6SSZ4</accession>
<evidence type="ECO:0000313" key="2">
    <source>
        <dbReference type="EMBL" id="GLZ80186.1"/>
    </source>
</evidence>
<feature type="transmembrane region" description="Helical" evidence="1">
    <location>
        <begin position="161"/>
        <end position="180"/>
    </location>
</feature>
<feature type="transmembrane region" description="Helical" evidence="1">
    <location>
        <begin position="132"/>
        <end position="149"/>
    </location>
</feature>
<evidence type="ECO:0000256" key="1">
    <source>
        <dbReference type="SAM" id="Phobius"/>
    </source>
</evidence>
<dbReference type="EMBL" id="BSTX01000003">
    <property type="protein sequence ID" value="GLZ80186.1"/>
    <property type="molecule type" value="Genomic_DNA"/>
</dbReference>
<organism evidence="2 3">
    <name type="scientific">Actinorhabdospora filicis</name>
    <dbReference type="NCBI Taxonomy" id="1785913"/>
    <lineage>
        <taxon>Bacteria</taxon>
        <taxon>Bacillati</taxon>
        <taxon>Actinomycetota</taxon>
        <taxon>Actinomycetes</taxon>
        <taxon>Micromonosporales</taxon>
        <taxon>Micromonosporaceae</taxon>
        <taxon>Actinorhabdospora</taxon>
    </lineage>
</organism>
<dbReference type="RefSeq" id="WP_285665309.1">
    <property type="nucleotide sequence ID" value="NZ_BSTX01000003.1"/>
</dbReference>
<sequence length="410" mass="44004">MTATVDHSERHASWLELFFDLVVVAAVAQLAHRVHDEPTALGIAAFALLYYAVWAVWTNFSVYANVAGDRTRLRSMLQAMFGIAVMAAAIPATIPQVLHHEGDVDRSTVFAIAYVCCRIAASGVWRKSNMIVTAWPAAQVGAGIAPWFASFWVDDPKWKYGLWALGCFLDVLFTFLQSLSPNRVMEEAKRRTGKLQQRAAAALERGATPRTIPDAAEGRLDLTHLGERLGLFVIIVLGEGVIQVVTAAGDPLSHWDQSLAFAALAGFALLVGLWWLTLRYGVLGVPQFEAETPVRVTLPGHFVATASITAVAAGLGAVAGHADKALPTGTLWLMCGGLALHFAATGLLALLSRAPAHWLLLWGLPCVLAPVAIALLGRVAPGWLVAALLACVVGWQCSYGMVRKRRFAAA</sequence>
<feature type="transmembrane region" description="Helical" evidence="1">
    <location>
        <begin position="298"/>
        <end position="319"/>
    </location>
</feature>
<proteinExistence type="predicted"/>
<dbReference type="PANTHER" id="PTHR36840">
    <property type="entry name" value="BLL5714 PROTEIN"/>
    <property type="match status" value="1"/>
</dbReference>
<dbReference type="AlphaFoldDB" id="A0A9W6SSZ4"/>
<feature type="transmembrane region" description="Helical" evidence="1">
    <location>
        <begin position="106"/>
        <end position="125"/>
    </location>
</feature>
<feature type="transmembrane region" description="Helical" evidence="1">
    <location>
        <begin position="76"/>
        <end position="94"/>
    </location>
</feature>
<feature type="transmembrane region" description="Helical" evidence="1">
    <location>
        <begin position="259"/>
        <end position="278"/>
    </location>
</feature>
<feature type="transmembrane region" description="Helical" evidence="1">
    <location>
        <begin position="43"/>
        <end position="64"/>
    </location>
</feature>
<keyword evidence="1" id="KW-1133">Transmembrane helix</keyword>
<name>A0A9W6SSZ4_9ACTN</name>
<evidence type="ECO:0000313" key="3">
    <source>
        <dbReference type="Proteomes" id="UP001165079"/>
    </source>
</evidence>
<dbReference type="Pfam" id="PF06772">
    <property type="entry name" value="LtrA"/>
    <property type="match status" value="1"/>
</dbReference>
<protein>
    <recommendedName>
        <fullName evidence="4">Low temperature requirement protein LtrA</fullName>
    </recommendedName>
</protein>
<feature type="transmembrane region" description="Helical" evidence="1">
    <location>
        <begin position="331"/>
        <end position="351"/>
    </location>
</feature>
<gene>
    <name evidence="2" type="ORF">Afil01_49930</name>
</gene>
<reference evidence="2" key="1">
    <citation type="submission" date="2023-03" db="EMBL/GenBank/DDBJ databases">
        <title>Actinorhabdospora filicis NBRC 111898.</title>
        <authorList>
            <person name="Ichikawa N."/>
            <person name="Sato H."/>
            <person name="Tonouchi N."/>
        </authorList>
    </citation>
    <scope>NUCLEOTIDE SEQUENCE</scope>
    <source>
        <strain evidence="2">NBRC 111898</strain>
    </source>
</reference>
<feature type="transmembrane region" description="Helical" evidence="1">
    <location>
        <begin position="383"/>
        <end position="402"/>
    </location>
</feature>
<dbReference type="PANTHER" id="PTHR36840:SF1">
    <property type="entry name" value="BLL5714 PROTEIN"/>
    <property type="match status" value="1"/>
</dbReference>
<keyword evidence="1" id="KW-0812">Transmembrane</keyword>
<comment type="caution">
    <text evidence="2">The sequence shown here is derived from an EMBL/GenBank/DDBJ whole genome shotgun (WGS) entry which is preliminary data.</text>
</comment>
<feature type="transmembrane region" description="Helical" evidence="1">
    <location>
        <begin position="12"/>
        <end position="31"/>
    </location>
</feature>
<dbReference type="InterPro" id="IPR010640">
    <property type="entry name" value="Low_temperature_requirement_A"/>
</dbReference>
<keyword evidence="3" id="KW-1185">Reference proteome</keyword>
<feature type="transmembrane region" description="Helical" evidence="1">
    <location>
        <begin position="358"/>
        <end position="377"/>
    </location>
</feature>